<dbReference type="GO" id="GO:0005777">
    <property type="term" value="C:peroxisome"/>
    <property type="evidence" value="ECO:0007669"/>
    <property type="project" value="TreeGrafter"/>
</dbReference>
<dbReference type="Gene3D" id="2.40.180.10">
    <property type="entry name" value="Catalase core domain"/>
    <property type="match status" value="2"/>
</dbReference>
<dbReference type="GO" id="GO:0042542">
    <property type="term" value="P:response to hydrogen peroxide"/>
    <property type="evidence" value="ECO:0007669"/>
    <property type="project" value="TreeGrafter"/>
</dbReference>
<keyword evidence="4" id="KW-0560">Oxidoreductase</keyword>
<dbReference type="PRINTS" id="PR00067">
    <property type="entry name" value="CATALASE"/>
</dbReference>
<evidence type="ECO:0000313" key="8">
    <source>
        <dbReference type="EMBL" id="TFK21081.1"/>
    </source>
</evidence>
<evidence type="ECO:0000313" key="9">
    <source>
        <dbReference type="Proteomes" id="UP000307440"/>
    </source>
</evidence>
<dbReference type="InterPro" id="IPR010582">
    <property type="entry name" value="Catalase_immune_responsive"/>
</dbReference>
<feature type="domain" description="Catalase core" evidence="7">
    <location>
        <begin position="1"/>
        <end position="244"/>
    </location>
</feature>
<dbReference type="SMART" id="SM01060">
    <property type="entry name" value="Catalase"/>
    <property type="match status" value="1"/>
</dbReference>
<protein>
    <submittedName>
        <fullName evidence="8">Heme-dependent catalase</fullName>
    </submittedName>
</protein>
<evidence type="ECO:0000256" key="3">
    <source>
        <dbReference type="ARBA" id="ARBA00022723"/>
    </source>
</evidence>
<evidence type="ECO:0000256" key="5">
    <source>
        <dbReference type="ARBA" id="ARBA00023004"/>
    </source>
</evidence>
<dbReference type="Pfam" id="PF06628">
    <property type="entry name" value="Catalase-rel"/>
    <property type="match status" value="1"/>
</dbReference>
<keyword evidence="6" id="KW-0376">Hydrogen peroxide</keyword>
<keyword evidence="2" id="KW-0349">Heme</keyword>
<evidence type="ECO:0000256" key="2">
    <source>
        <dbReference type="ARBA" id="ARBA00022617"/>
    </source>
</evidence>
<gene>
    <name evidence="8" type="ORF">FA15DRAFT_707548</name>
</gene>
<evidence type="ECO:0000256" key="1">
    <source>
        <dbReference type="ARBA" id="ARBA00022559"/>
    </source>
</evidence>
<dbReference type="InterPro" id="IPR020835">
    <property type="entry name" value="Catalase_sf"/>
</dbReference>
<dbReference type="InterPro" id="IPR018028">
    <property type="entry name" value="Catalase"/>
</dbReference>
<dbReference type="PANTHER" id="PTHR11465">
    <property type="entry name" value="CATALASE"/>
    <property type="match status" value="1"/>
</dbReference>
<proteinExistence type="predicted"/>
<keyword evidence="1" id="KW-0575">Peroxidase</keyword>
<dbReference type="PANTHER" id="PTHR11465:SF13">
    <property type="entry name" value="CATALASE (EUROFUNG)"/>
    <property type="match status" value="1"/>
</dbReference>
<dbReference type="STRING" id="230819.A0A5C3KL41"/>
<dbReference type="PROSITE" id="PS51402">
    <property type="entry name" value="CATALASE_3"/>
    <property type="match status" value="1"/>
</dbReference>
<dbReference type="EMBL" id="ML210279">
    <property type="protein sequence ID" value="TFK21081.1"/>
    <property type="molecule type" value="Genomic_DNA"/>
</dbReference>
<evidence type="ECO:0000256" key="4">
    <source>
        <dbReference type="ARBA" id="ARBA00023002"/>
    </source>
</evidence>
<dbReference type="AlphaFoldDB" id="A0A5C3KL41"/>
<name>A0A5C3KL41_COPMA</name>
<keyword evidence="9" id="KW-1185">Reference proteome</keyword>
<dbReference type="Proteomes" id="UP000307440">
    <property type="component" value="Unassembled WGS sequence"/>
</dbReference>
<evidence type="ECO:0000259" key="7">
    <source>
        <dbReference type="SMART" id="SM01060"/>
    </source>
</evidence>
<dbReference type="GO" id="GO:0046872">
    <property type="term" value="F:metal ion binding"/>
    <property type="evidence" value="ECO:0007669"/>
    <property type="project" value="UniProtKB-KW"/>
</dbReference>
<accession>A0A5C3KL41</accession>
<keyword evidence="3" id="KW-0479">Metal-binding</keyword>
<dbReference type="GO" id="GO:0004096">
    <property type="term" value="F:catalase activity"/>
    <property type="evidence" value="ECO:0007669"/>
    <property type="project" value="UniProtKB-EC"/>
</dbReference>
<dbReference type="InterPro" id="IPR011614">
    <property type="entry name" value="Catalase_core"/>
</dbReference>
<dbReference type="OrthoDB" id="6880011at2759"/>
<dbReference type="GO" id="GO:0042744">
    <property type="term" value="P:hydrogen peroxide catabolic process"/>
    <property type="evidence" value="ECO:0007669"/>
    <property type="project" value="UniProtKB-KW"/>
</dbReference>
<reference evidence="8 9" key="1">
    <citation type="journal article" date="2019" name="Nat. Ecol. Evol.">
        <title>Megaphylogeny resolves global patterns of mushroom evolution.</title>
        <authorList>
            <person name="Varga T."/>
            <person name="Krizsan K."/>
            <person name="Foldi C."/>
            <person name="Dima B."/>
            <person name="Sanchez-Garcia M."/>
            <person name="Sanchez-Ramirez S."/>
            <person name="Szollosi G.J."/>
            <person name="Szarkandi J.G."/>
            <person name="Papp V."/>
            <person name="Albert L."/>
            <person name="Andreopoulos W."/>
            <person name="Angelini C."/>
            <person name="Antonin V."/>
            <person name="Barry K.W."/>
            <person name="Bougher N.L."/>
            <person name="Buchanan P."/>
            <person name="Buyck B."/>
            <person name="Bense V."/>
            <person name="Catcheside P."/>
            <person name="Chovatia M."/>
            <person name="Cooper J."/>
            <person name="Damon W."/>
            <person name="Desjardin D."/>
            <person name="Finy P."/>
            <person name="Geml J."/>
            <person name="Haridas S."/>
            <person name="Hughes K."/>
            <person name="Justo A."/>
            <person name="Karasinski D."/>
            <person name="Kautmanova I."/>
            <person name="Kiss B."/>
            <person name="Kocsube S."/>
            <person name="Kotiranta H."/>
            <person name="LaButti K.M."/>
            <person name="Lechner B.E."/>
            <person name="Liimatainen K."/>
            <person name="Lipzen A."/>
            <person name="Lukacs Z."/>
            <person name="Mihaltcheva S."/>
            <person name="Morgado L.N."/>
            <person name="Niskanen T."/>
            <person name="Noordeloos M.E."/>
            <person name="Ohm R.A."/>
            <person name="Ortiz-Santana B."/>
            <person name="Ovrebo C."/>
            <person name="Racz N."/>
            <person name="Riley R."/>
            <person name="Savchenko A."/>
            <person name="Shiryaev A."/>
            <person name="Soop K."/>
            <person name="Spirin V."/>
            <person name="Szebenyi C."/>
            <person name="Tomsovsky M."/>
            <person name="Tulloss R.E."/>
            <person name="Uehling J."/>
            <person name="Grigoriev I.V."/>
            <person name="Vagvolgyi C."/>
            <person name="Papp T."/>
            <person name="Martin F.M."/>
            <person name="Miettinen O."/>
            <person name="Hibbett D.S."/>
            <person name="Nagy L.G."/>
        </authorList>
    </citation>
    <scope>NUCLEOTIDE SEQUENCE [LARGE SCALE GENOMIC DNA]</scope>
    <source>
        <strain evidence="8 9">CBS 121175</strain>
    </source>
</reference>
<keyword evidence="5" id="KW-0408">Iron</keyword>
<evidence type="ECO:0000256" key="6">
    <source>
        <dbReference type="ARBA" id="ARBA00023324"/>
    </source>
</evidence>
<organism evidence="8 9">
    <name type="scientific">Coprinopsis marcescibilis</name>
    <name type="common">Agaric fungus</name>
    <name type="synonym">Psathyrella marcescibilis</name>
    <dbReference type="NCBI Taxonomy" id="230819"/>
    <lineage>
        <taxon>Eukaryota</taxon>
        <taxon>Fungi</taxon>
        <taxon>Dikarya</taxon>
        <taxon>Basidiomycota</taxon>
        <taxon>Agaricomycotina</taxon>
        <taxon>Agaricomycetes</taxon>
        <taxon>Agaricomycetidae</taxon>
        <taxon>Agaricales</taxon>
        <taxon>Agaricineae</taxon>
        <taxon>Psathyrellaceae</taxon>
        <taxon>Coprinopsis</taxon>
    </lineage>
</organism>
<sequence>MSGLTKAGLFSNAGKRTPVFARFSTVTFGKEFPDSGRNPHGFAIKHYTDEGNYDVVGLNWPVFFNRDPMQGPDVVRSQQRSPSNFLLDYNSLFAPRWDDVLQRLRVNSASNFVYAKYHYIAEHGQKQFSWDEAIKKCGEDPDHSKRQLWSAIEHGELPTWTLKVQIMEPSQADPNTLGFDPFGVTKVWPRHYTLQGRPQRRFAPVAFLPRGQVSDYDQARDLYTRVMTPKDRAHLHSNTAIPLKFVDHDIIKVKYLAQPV</sequence>
<dbReference type="SUPFAM" id="SSF56634">
    <property type="entry name" value="Heme-dependent catalase-like"/>
    <property type="match status" value="1"/>
</dbReference>
<dbReference type="GO" id="GO:0005739">
    <property type="term" value="C:mitochondrion"/>
    <property type="evidence" value="ECO:0007669"/>
    <property type="project" value="TreeGrafter"/>
</dbReference>
<dbReference type="GO" id="GO:0020037">
    <property type="term" value="F:heme binding"/>
    <property type="evidence" value="ECO:0007669"/>
    <property type="project" value="InterPro"/>
</dbReference>
<dbReference type="Pfam" id="PF00199">
    <property type="entry name" value="Catalase"/>
    <property type="match status" value="2"/>
</dbReference>